<evidence type="ECO:0000256" key="3">
    <source>
        <dbReference type="ARBA" id="ARBA00023295"/>
    </source>
</evidence>
<dbReference type="Pfam" id="PF00332">
    <property type="entry name" value="Glyco_hydro_17"/>
    <property type="match status" value="1"/>
</dbReference>
<comment type="similarity">
    <text evidence="1 4">Belongs to the glycosyl hydrolase 17 family.</text>
</comment>
<keyword evidence="3" id="KW-0326">Glycosidase</keyword>
<keyword evidence="2" id="KW-0378">Hydrolase</keyword>
<organism evidence="5 6">
    <name type="scientific">Thalictrum thalictroides</name>
    <name type="common">Rue-anemone</name>
    <name type="synonym">Anemone thalictroides</name>
    <dbReference type="NCBI Taxonomy" id="46969"/>
    <lineage>
        <taxon>Eukaryota</taxon>
        <taxon>Viridiplantae</taxon>
        <taxon>Streptophyta</taxon>
        <taxon>Embryophyta</taxon>
        <taxon>Tracheophyta</taxon>
        <taxon>Spermatophyta</taxon>
        <taxon>Magnoliopsida</taxon>
        <taxon>Ranunculales</taxon>
        <taxon>Ranunculaceae</taxon>
        <taxon>Thalictroideae</taxon>
        <taxon>Thalictrum</taxon>
    </lineage>
</organism>
<dbReference type="AlphaFoldDB" id="A0A7J6WAX4"/>
<name>A0A7J6WAX4_THATH</name>
<dbReference type="InterPro" id="IPR017853">
    <property type="entry name" value="GH"/>
</dbReference>
<comment type="caution">
    <text evidence="5">The sequence shown here is derived from an EMBL/GenBank/DDBJ whole genome shotgun (WGS) entry which is preliminary data.</text>
</comment>
<evidence type="ECO:0000313" key="5">
    <source>
        <dbReference type="EMBL" id="KAF5194499.1"/>
    </source>
</evidence>
<accession>A0A7J6WAX4</accession>
<evidence type="ECO:0000256" key="4">
    <source>
        <dbReference type="RuleBase" id="RU004335"/>
    </source>
</evidence>
<evidence type="ECO:0000313" key="6">
    <source>
        <dbReference type="Proteomes" id="UP000554482"/>
    </source>
</evidence>
<dbReference type="InterPro" id="IPR044965">
    <property type="entry name" value="Glyco_hydro_17_plant"/>
</dbReference>
<dbReference type="Gene3D" id="3.20.20.80">
    <property type="entry name" value="Glycosidases"/>
    <property type="match status" value="1"/>
</dbReference>
<dbReference type="PANTHER" id="PTHR32227">
    <property type="entry name" value="GLUCAN ENDO-1,3-BETA-GLUCOSIDASE BG1-RELATED-RELATED"/>
    <property type="match status" value="1"/>
</dbReference>
<proteinExistence type="inferred from homology"/>
<evidence type="ECO:0000256" key="1">
    <source>
        <dbReference type="ARBA" id="ARBA00008773"/>
    </source>
</evidence>
<keyword evidence="6" id="KW-1185">Reference proteome</keyword>
<protein>
    <submittedName>
        <fullName evidence="5">Glucan endo-1,3-beta-glucosidase</fullName>
    </submittedName>
</protein>
<dbReference type="InterPro" id="IPR000490">
    <property type="entry name" value="Glyco_hydro_17"/>
</dbReference>
<dbReference type="Proteomes" id="UP000554482">
    <property type="component" value="Unassembled WGS sequence"/>
</dbReference>
<sequence length="162" mass="18135">MMLAWLGPKIKIYVTLLSNWSNYLSENGAPFTQLTSIVCMGMQISQGLAFFDEASMSVQDGNAKYTNLFDVCLDTLLWALRRVGSPGIQIMVREVGWPTDGNKHVNVAYAKRFNEGLIQHILSGRGCKKKGERERSTYPDFMTRTAKSLHLALLRGNGGFRV</sequence>
<dbReference type="GO" id="GO:0005975">
    <property type="term" value="P:carbohydrate metabolic process"/>
    <property type="evidence" value="ECO:0007669"/>
    <property type="project" value="InterPro"/>
</dbReference>
<dbReference type="GO" id="GO:0004553">
    <property type="term" value="F:hydrolase activity, hydrolyzing O-glycosyl compounds"/>
    <property type="evidence" value="ECO:0007669"/>
    <property type="project" value="InterPro"/>
</dbReference>
<evidence type="ECO:0000256" key="2">
    <source>
        <dbReference type="ARBA" id="ARBA00022801"/>
    </source>
</evidence>
<gene>
    <name evidence="5" type="ORF">FRX31_015915</name>
</gene>
<reference evidence="5 6" key="1">
    <citation type="submission" date="2020-06" db="EMBL/GenBank/DDBJ databases">
        <title>Transcriptomic and genomic resources for Thalictrum thalictroides and T. hernandezii: Facilitating candidate gene discovery in an emerging model plant lineage.</title>
        <authorList>
            <person name="Arias T."/>
            <person name="Riano-Pachon D.M."/>
            <person name="Di Stilio V.S."/>
        </authorList>
    </citation>
    <scope>NUCLEOTIDE SEQUENCE [LARGE SCALE GENOMIC DNA]</scope>
    <source>
        <strain evidence="6">cv. WT478/WT964</strain>
        <tissue evidence="5">Leaves</tissue>
    </source>
</reference>
<dbReference type="EMBL" id="JABWDY010018625">
    <property type="protein sequence ID" value="KAF5194499.1"/>
    <property type="molecule type" value="Genomic_DNA"/>
</dbReference>
<dbReference type="SUPFAM" id="SSF51445">
    <property type="entry name" value="(Trans)glycosidases"/>
    <property type="match status" value="1"/>
</dbReference>